<keyword evidence="6" id="KW-1185">Reference proteome</keyword>
<dbReference type="RefSeq" id="WP_048839457.1">
    <property type="nucleotide sequence ID" value="NZ_BAMV01000019.1"/>
</dbReference>
<dbReference type="Gene3D" id="2.40.128.270">
    <property type="match status" value="1"/>
</dbReference>
<dbReference type="Proteomes" id="UP000032671">
    <property type="component" value="Unassembled WGS sequence"/>
</dbReference>
<evidence type="ECO:0000313" key="6">
    <source>
        <dbReference type="Proteomes" id="UP000321891"/>
    </source>
</evidence>
<evidence type="ECO:0000313" key="5">
    <source>
        <dbReference type="Proteomes" id="UP000032671"/>
    </source>
</evidence>
<reference evidence="4 6" key="2">
    <citation type="submission" date="2019-07" db="EMBL/GenBank/DDBJ databases">
        <title>Whole genome shotgun sequence of Acetobacter cibinongensis NBRC 16605.</title>
        <authorList>
            <person name="Hosoyama A."/>
            <person name="Uohara A."/>
            <person name="Ohji S."/>
            <person name="Ichikawa N."/>
        </authorList>
    </citation>
    <scope>NUCLEOTIDE SEQUENCE [LARGE SCALE GENOMIC DNA]</scope>
    <source>
        <strain evidence="4 6">NBRC 16605</strain>
    </source>
</reference>
<evidence type="ECO:0000259" key="2">
    <source>
        <dbReference type="Pfam" id="PF03724"/>
    </source>
</evidence>
<comment type="caution">
    <text evidence="3">The sequence shown here is derived from an EMBL/GenBank/DDBJ whole genome shotgun (WGS) entry which is preliminary data.</text>
</comment>
<dbReference type="STRING" id="1231339.Abci_019_030"/>
<dbReference type="EMBL" id="BAMV01000019">
    <property type="protein sequence ID" value="GAN61416.1"/>
    <property type="molecule type" value="Genomic_DNA"/>
</dbReference>
<evidence type="ECO:0000313" key="3">
    <source>
        <dbReference type="EMBL" id="GAN61416.1"/>
    </source>
</evidence>
<accession>A0A0D6N7E8</accession>
<feature type="domain" description="DUF306" evidence="2">
    <location>
        <begin position="152"/>
        <end position="278"/>
    </location>
</feature>
<proteinExistence type="predicted"/>
<dbReference type="Pfam" id="PF03724">
    <property type="entry name" value="META"/>
    <property type="match status" value="1"/>
</dbReference>
<dbReference type="Proteomes" id="UP000321891">
    <property type="component" value="Unassembled WGS sequence"/>
</dbReference>
<organism evidence="3 5">
    <name type="scientific">Acetobacter cibinongensis</name>
    <dbReference type="NCBI Taxonomy" id="146475"/>
    <lineage>
        <taxon>Bacteria</taxon>
        <taxon>Pseudomonadati</taxon>
        <taxon>Pseudomonadota</taxon>
        <taxon>Alphaproteobacteria</taxon>
        <taxon>Acetobacterales</taxon>
        <taxon>Acetobacteraceae</taxon>
        <taxon>Acetobacter</taxon>
    </lineage>
</organism>
<evidence type="ECO:0000256" key="1">
    <source>
        <dbReference type="SAM" id="MobiDB-lite"/>
    </source>
</evidence>
<reference evidence="3 5" key="1">
    <citation type="submission" date="2012-11" db="EMBL/GenBank/DDBJ databases">
        <title>Whole genome sequence of Acetobacter cibinongensis 4H-1.</title>
        <authorList>
            <person name="Azuma Y."/>
            <person name="Higashiura N."/>
            <person name="Hirakawa H."/>
            <person name="Matsushita K."/>
        </authorList>
    </citation>
    <scope>NUCLEOTIDE SEQUENCE [LARGE SCALE GENOMIC DNA]</scope>
    <source>
        <strain evidence="3 5">4H-1</strain>
    </source>
</reference>
<sequence>MQRFRLSSGLSDATPRSGSRRLTPTLAALCLPGLLAACSPSEHQDTTPAAAATQTSAAVYQASGTEPSWHLTLAGSVLTFEPMGAAKVVRTITPAQASTGARQYKAQDMTVDITPKACTDRMSGQRFTETVSVTTQGRTVTGCGGDAAALTSLNNTSWIVTALNGKTLPDGNRPPNGMDRTTDVTTPAAKPTGMAPTLDINASGKASGSDGCNRYVGGLEFGPDGKVKSSQQGGMSTLMACLGPNGAVSSQFNTLKRAVSHWRTEGTTLVLETSDKRSITLRKVL</sequence>
<dbReference type="AlphaFoldDB" id="A0A0D6N7E8"/>
<dbReference type="EMBL" id="BJVU01000011">
    <property type="protein sequence ID" value="GEL59678.1"/>
    <property type="molecule type" value="Genomic_DNA"/>
</dbReference>
<name>A0A0D6N7E8_9PROT</name>
<feature type="compositionally biased region" description="Polar residues" evidence="1">
    <location>
        <begin position="8"/>
        <end position="17"/>
    </location>
</feature>
<protein>
    <recommendedName>
        <fullName evidence="2">DUF306 domain-containing protein</fullName>
    </recommendedName>
</protein>
<gene>
    <name evidence="3" type="ORF">Abci_019_030</name>
    <name evidence="4" type="ORF">ACI01nite_22800</name>
</gene>
<evidence type="ECO:0000313" key="4">
    <source>
        <dbReference type="EMBL" id="GEL59678.1"/>
    </source>
</evidence>
<accession>A0A6N3STT8</accession>
<dbReference type="InterPro" id="IPR005184">
    <property type="entry name" value="DUF306_Meta_HslJ"/>
</dbReference>
<dbReference type="InterPro" id="IPR038670">
    <property type="entry name" value="HslJ-like_sf"/>
</dbReference>
<feature type="region of interest" description="Disordered" evidence="1">
    <location>
        <begin position="1"/>
        <end position="20"/>
    </location>
</feature>